<comment type="similarity">
    <text evidence="1">Belongs to the DinB family.</text>
</comment>
<dbReference type="InterPro" id="IPR007837">
    <property type="entry name" value="DinB"/>
</dbReference>
<dbReference type="Pfam" id="PF05163">
    <property type="entry name" value="DinB"/>
    <property type="match status" value="1"/>
</dbReference>
<feature type="binding site" evidence="3">
    <location>
        <position position="150"/>
    </location>
    <ligand>
        <name>a divalent metal cation</name>
        <dbReference type="ChEBI" id="CHEBI:60240"/>
    </ligand>
</feature>
<dbReference type="AlphaFoldDB" id="A0A7W2EQU0"/>
<keyword evidence="2 3" id="KW-0479">Metal-binding</keyword>
<reference evidence="4 5" key="1">
    <citation type="submission" date="2020-07" db="EMBL/GenBank/DDBJ databases">
        <title>Novel species isolated from subtropical streams in China.</title>
        <authorList>
            <person name="Lu H."/>
        </authorList>
    </citation>
    <scope>NUCLEOTIDE SEQUENCE [LARGE SCALE GENOMIC DNA]</scope>
    <source>
        <strain evidence="4 5">LX20W</strain>
    </source>
</reference>
<comment type="caution">
    <text evidence="4">The sequence shown here is derived from an EMBL/GenBank/DDBJ whole genome shotgun (WGS) entry which is preliminary data.</text>
</comment>
<organism evidence="4 5">
    <name type="scientific">Rugamonas brunnea</name>
    <dbReference type="NCBI Taxonomy" id="2758569"/>
    <lineage>
        <taxon>Bacteria</taxon>
        <taxon>Pseudomonadati</taxon>
        <taxon>Pseudomonadota</taxon>
        <taxon>Betaproteobacteria</taxon>
        <taxon>Burkholderiales</taxon>
        <taxon>Oxalobacteraceae</taxon>
        <taxon>Telluria group</taxon>
        <taxon>Rugamonas</taxon>
    </lineage>
</organism>
<dbReference type="Gene3D" id="1.20.120.450">
    <property type="entry name" value="dinb family like domain"/>
    <property type="match status" value="1"/>
</dbReference>
<proteinExistence type="inferred from homology"/>
<evidence type="ECO:0000256" key="2">
    <source>
        <dbReference type="ARBA" id="ARBA00022723"/>
    </source>
</evidence>
<sequence>MSLSENLTLLADYNAAMNQRMYEAAAQLPEEELLADRRAFFGSILGTLNHLVVGDTLWLQRFSHHPANFAALAPMRDMPAPTALSQMQFYELGHWHPHRMELDAIINAWVREVREEHLAHVLEYTNTKGVVARKRMSSLVLHFFNHQTHHRGQVTTMLSQAGIAFGVTDLLAGIPDE</sequence>
<evidence type="ECO:0000256" key="3">
    <source>
        <dbReference type="PIRSR" id="PIRSR607837-1"/>
    </source>
</evidence>
<feature type="binding site" evidence="3">
    <location>
        <position position="146"/>
    </location>
    <ligand>
        <name>a divalent metal cation</name>
        <dbReference type="ChEBI" id="CHEBI:60240"/>
    </ligand>
</feature>
<accession>A0A7W2EQU0</accession>
<dbReference type="InterPro" id="IPR034660">
    <property type="entry name" value="DinB/YfiT-like"/>
</dbReference>
<protein>
    <submittedName>
        <fullName evidence="4">DinB family protein</fullName>
    </submittedName>
</protein>
<evidence type="ECO:0000313" key="5">
    <source>
        <dbReference type="Proteomes" id="UP000534388"/>
    </source>
</evidence>
<dbReference type="PANTHER" id="PTHR37302:SF1">
    <property type="entry name" value="PROTEIN DINB"/>
    <property type="match status" value="1"/>
</dbReference>
<gene>
    <name evidence="4" type="ORF">H3H37_07555</name>
</gene>
<name>A0A7W2EQU0_9BURK</name>
<keyword evidence="5" id="KW-1185">Reference proteome</keyword>
<dbReference type="SUPFAM" id="SSF109854">
    <property type="entry name" value="DinB/YfiT-like putative metalloenzymes"/>
    <property type="match status" value="1"/>
</dbReference>
<feature type="binding site" evidence="3">
    <location>
        <position position="50"/>
    </location>
    <ligand>
        <name>a divalent metal cation</name>
        <dbReference type="ChEBI" id="CHEBI:60240"/>
    </ligand>
</feature>
<dbReference type="RefSeq" id="WP_182161067.1">
    <property type="nucleotide sequence ID" value="NZ_JACEZT010000004.1"/>
</dbReference>
<evidence type="ECO:0000313" key="4">
    <source>
        <dbReference type="EMBL" id="MBA5636906.1"/>
    </source>
</evidence>
<evidence type="ECO:0000256" key="1">
    <source>
        <dbReference type="ARBA" id="ARBA00008635"/>
    </source>
</evidence>
<dbReference type="GO" id="GO:0046872">
    <property type="term" value="F:metal ion binding"/>
    <property type="evidence" value="ECO:0007669"/>
    <property type="project" value="UniProtKB-KW"/>
</dbReference>
<dbReference type="Proteomes" id="UP000534388">
    <property type="component" value="Unassembled WGS sequence"/>
</dbReference>
<dbReference type="PANTHER" id="PTHR37302">
    <property type="entry name" value="SLR1116 PROTEIN"/>
    <property type="match status" value="1"/>
</dbReference>
<dbReference type="EMBL" id="JACEZT010000004">
    <property type="protein sequence ID" value="MBA5636906.1"/>
    <property type="molecule type" value="Genomic_DNA"/>
</dbReference>